<comment type="caution">
    <text evidence="1">The sequence shown here is derived from an EMBL/GenBank/DDBJ whole genome shotgun (WGS) entry which is preliminary data.</text>
</comment>
<sequence length="139" mass="16800">MECNRMTTKLWISFYLNYVSEENVKVDITSVLHQCEKLQIKNATRRVLRNPNKEKQIGCPFNEQCEVDFACRRFFQRCRTTKWFDDVSEFLKWYGVQIKEFVSSRKCHFSCLHAHIVYCVELFSEKSFHNRSMCFSHDF</sequence>
<dbReference type="AlphaFoldDB" id="A0AAD5WJQ9"/>
<evidence type="ECO:0000313" key="1">
    <source>
        <dbReference type="EMBL" id="KAJ1372381.1"/>
    </source>
</evidence>
<evidence type="ECO:0000313" key="2">
    <source>
        <dbReference type="Proteomes" id="UP001196413"/>
    </source>
</evidence>
<proteinExistence type="predicted"/>
<organism evidence="1 2">
    <name type="scientific">Parelaphostrongylus tenuis</name>
    <name type="common">Meningeal worm</name>
    <dbReference type="NCBI Taxonomy" id="148309"/>
    <lineage>
        <taxon>Eukaryota</taxon>
        <taxon>Metazoa</taxon>
        <taxon>Ecdysozoa</taxon>
        <taxon>Nematoda</taxon>
        <taxon>Chromadorea</taxon>
        <taxon>Rhabditida</taxon>
        <taxon>Rhabditina</taxon>
        <taxon>Rhabditomorpha</taxon>
        <taxon>Strongyloidea</taxon>
        <taxon>Metastrongylidae</taxon>
        <taxon>Parelaphostrongylus</taxon>
    </lineage>
</organism>
<accession>A0AAD5WJQ9</accession>
<keyword evidence="2" id="KW-1185">Reference proteome</keyword>
<reference evidence="1" key="1">
    <citation type="submission" date="2021-06" db="EMBL/GenBank/DDBJ databases">
        <title>Parelaphostrongylus tenuis whole genome reference sequence.</title>
        <authorList>
            <person name="Garwood T.J."/>
            <person name="Larsen P.A."/>
            <person name="Fountain-Jones N.M."/>
            <person name="Garbe J.R."/>
            <person name="Macchietto M.G."/>
            <person name="Kania S.A."/>
            <person name="Gerhold R.W."/>
            <person name="Richards J.E."/>
            <person name="Wolf T.M."/>
        </authorList>
    </citation>
    <scope>NUCLEOTIDE SEQUENCE</scope>
    <source>
        <strain evidence="1">MNPRO001-30</strain>
        <tissue evidence="1">Meninges</tissue>
    </source>
</reference>
<dbReference type="EMBL" id="JAHQIW010007131">
    <property type="protein sequence ID" value="KAJ1372381.1"/>
    <property type="molecule type" value="Genomic_DNA"/>
</dbReference>
<gene>
    <name evidence="1" type="ORF">KIN20_038455</name>
</gene>
<dbReference type="Proteomes" id="UP001196413">
    <property type="component" value="Unassembled WGS sequence"/>
</dbReference>
<name>A0AAD5WJQ9_PARTN</name>
<protein>
    <submittedName>
        <fullName evidence="1">Uncharacterized protein</fullName>
    </submittedName>
</protein>